<reference evidence="11" key="1">
    <citation type="journal article" date="2023" name="Mol. Phylogenet. Evol.">
        <title>Genome-scale phylogeny and comparative genomics of the fungal order Sordariales.</title>
        <authorList>
            <person name="Hensen N."/>
            <person name="Bonometti L."/>
            <person name="Westerberg I."/>
            <person name="Brannstrom I.O."/>
            <person name="Guillou S."/>
            <person name="Cros-Aarteil S."/>
            <person name="Calhoun S."/>
            <person name="Haridas S."/>
            <person name="Kuo A."/>
            <person name="Mondo S."/>
            <person name="Pangilinan J."/>
            <person name="Riley R."/>
            <person name="LaButti K."/>
            <person name="Andreopoulos B."/>
            <person name="Lipzen A."/>
            <person name="Chen C."/>
            <person name="Yan M."/>
            <person name="Daum C."/>
            <person name="Ng V."/>
            <person name="Clum A."/>
            <person name="Steindorff A."/>
            <person name="Ohm R.A."/>
            <person name="Martin F."/>
            <person name="Silar P."/>
            <person name="Natvig D.O."/>
            <person name="Lalanne C."/>
            <person name="Gautier V."/>
            <person name="Ament-Velasquez S.L."/>
            <person name="Kruys A."/>
            <person name="Hutchinson M.I."/>
            <person name="Powell A.J."/>
            <person name="Barry K."/>
            <person name="Miller A.N."/>
            <person name="Grigoriev I.V."/>
            <person name="Debuchy R."/>
            <person name="Gladieux P."/>
            <person name="Hiltunen Thoren M."/>
            <person name="Johannesson H."/>
        </authorList>
    </citation>
    <scope>NUCLEOTIDE SEQUENCE</scope>
    <source>
        <strain evidence="11">CBS 990.96</strain>
    </source>
</reference>
<keyword evidence="6" id="KW-0804">Transcription</keyword>
<dbReference type="InterPro" id="IPR001138">
    <property type="entry name" value="Zn2Cys6_DnaBD"/>
</dbReference>
<dbReference type="GO" id="GO:0090173">
    <property type="term" value="P:regulation of synaptonemal complex assembly"/>
    <property type="evidence" value="ECO:0007669"/>
    <property type="project" value="InterPro"/>
</dbReference>
<dbReference type="Pfam" id="PF08631">
    <property type="entry name" value="SPO22"/>
    <property type="match status" value="1"/>
</dbReference>
<proteinExistence type="predicted"/>
<comment type="caution">
    <text evidence="11">The sequence shown here is derived from an EMBL/GenBank/DDBJ whole genome shotgun (WGS) entry which is preliminary data.</text>
</comment>
<feature type="domain" description="Zn(2)-C6 fungal-type" evidence="10">
    <location>
        <begin position="57"/>
        <end position="86"/>
    </location>
</feature>
<reference evidence="11" key="2">
    <citation type="submission" date="2023-05" db="EMBL/GenBank/DDBJ databases">
        <authorList>
            <consortium name="Lawrence Berkeley National Laboratory"/>
            <person name="Steindorff A."/>
            <person name="Hensen N."/>
            <person name="Bonometti L."/>
            <person name="Westerberg I."/>
            <person name="Brannstrom I.O."/>
            <person name="Guillou S."/>
            <person name="Cros-Aarteil S."/>
            <person name="Calhoun S."/>
            <person name="Haridas S."/>
            <person name="Kuo A."/>
            <person name="Mondo S."/>
            <person name="Pangilinan J."/>
            <person name="Riley R."/>
            <person name="Labutti K."/>
            <person name="Andreopoulos B."/>
            <person name="Lipzen A."/>
            <person name="Chen C."/>
            <person name="Yanf M."/>
            <person name="Daum C."/>
            <person name="Ng V."/>
            <person name="Clum A."/>
            <person name="Ohm R."/>
            <person name="Martin F."/>
            <person name="Silar P."/>
            <person name="Natvig D."/>
            <person name="Lalanne C."/>
            <person name="Gautier V."/>
            <person name="Ament-Velasquez S.L."/>
            <person name="Kruys A."/>
            <person name="Hutchinson M.I."/>
            <person name="Powell A.J."/>
            <person name="Barry K."/>
            <person name="Miller A.N."/>
            <person name="Grigoriev I.V."/>
            <person name="Debuchy R."/>
            <person name="Gladieux P."/>
            <person name="Thoren M.H."/>
            <person name="Johannesson H."/>
        </authorList>
    </citation>
    <scope>NUCLEOTIDE SEQUENCE</scope>
    <source>
        <strain evidence="11">CBS 990.96</strain>
    </source>
</reference>
<accession>A0AAN7BEX4</accession>
<keyword evidence="3" id="KW-0862">Zinc</keyword>
<dbReference type="GO" id="GO:0051321">
    <property type="term" value="P:meiotic cell cycle"/>
    <property type="evidence" value="ECO:0007669"/>
    <property type="project" value="UniProtKB-KW"/>
</dbReference>
<name>A0AAN7BEX4_9PEZI</name>
<evidence type="ECO:0000256" key="6">
    <source>
        <dbReference type="ARBA" id="ARBA00023163"/>
    </source>
</evidence>
<dbReference type="Pfam" id="PF00172">
    <property type="entry name" value="Zn_clus"/>
    <property type="match status" value="1"/>
</dbReference>
<dbReference type="InterPro" id="IPR013940">
    <property type="entry name" value="Spo22/ZIP4/TEX11"/>
</dbReference>
<dbReference type="InterPro" id="IPR056751">
    <property type="entry name" value="PAS_13"/>
</dbReference>
<evidence type="ECO:0000256" key="4">
    <source>
        <dbReference type="ARBA" id="ARBA00023015"/>
    </source>
</evidence>
<dbReference type="EMBL" id="MU865544">
    <property type="protein sequence ID" value="KAK4221468.1"/>
    <property type="molecule type" value="Genomic_DNA"/>
</dbReference>
<dbReference type="PANTHER" id="PTHR40375:SF2">
    <property type="entry name" value="SPORULATION-SPECIFIC PROTEIN 22"/>
    <property type="match status" value="1"/>
</dbReference>
<evidence type="ECO:0000256" key="3">
    <source>
        <dbReference type="ARBA" id="ARBA00022833"/>
    </source>
</evidence>
<evidence type="ECO:0000256" key="8">
    <source>
        <dbReference type="ARBA" id="ARBA00023254"/>
    </source>
</evidence>
<dbReference type="GO" id="GO:0008270">
    <property type="term" value="F:zinc ion binding"/>
    <property type="evidence" value="ECO:0007669"/>
    <property type="project" value="InterPro"/>
</dbReference>
<dbReference type="PROSITE" id="PS50048">
    <property type="entry name" value="ZN2_CY6_FUNGAL_2"/>
    <property type="match status" value="1"/>
</dbReference>
<evidence type="ECO:0000259" key="10">
    <source>
        <dbReference type="PROSITE" id="PS50048"/>
    </source>
</evidence>
<keyword evidence="7" id="KW-0539">Nucleus</keyword>
<dbReference type="Pfam" id="PF24990">
    <property type="entry name" value="PAS_13"/>
    <property type="match status" value="1"/>
</dbReference>
<feature type="compositionally biased region" description="Polar residues" evidence="9">
    <location>
        <begin position="95"/>
        <end position="117"/>
    </location>
</feature>
<dbReference type="InterPro" id="IPR036864">
    <property type="entry name" value="Zn2-C6_fun-type_DNA-bd_sf"/>
</dbReference>
<dbReference type="Proteomes" id="UP001301958">
    <property type="component" value="Unassembled WGS sequence"/>
</dbReference>
<sequence length="1281" mass="142267">MTATEAMERATGKEAKDVKPEASTTTASKLKDHHASASGADNTHHQTPKKRRKVSHACLYCRRSHMTCDLERPCTRCVKRNIGHLCHDEPRDQASVKSKSTVGPSAVHGSTSGSQSDLGHGKLNRSAESMRLPSFDSNLTAGTGQAANAAFDAALGQGSQLQLVQPTAVSGVQANALSSSMSQFAGFSDAWLASNHFHDMNFHQGFVIAPEVTNEFNLLNDFVQTSLFDENAPAADDQAGQIPAFPNSNNNNTNNTTTNNNVMLPPSAASGNSMLLLNSEKGKSISRPTSTLPADKARDYYLQAADPTGNATPAERMTQVLRAKYDAGLLKPFDYIKGYTRLSTYLNGHVAPASKQKILRQLDRFRPKFREKMQGLSTWDLTLVEMKIEESLMDYDRVFASMAIPACCWRRTGEIFRGNKEMAELIKVPVEDLRGGKISLHEILTEESVVRYWEEFGTIAFDPDHETLLTACSVKSPDDNSKHVVNCCFSFRIRKDDHKIHSTRTPANLAGARASIPQTAAAAANRDKVEKKVGASMEFTKRLLALLASTPSELRATEELVAEIFEHTKKLHLCCQQKQHLGTTNDAVTEVDEVGTKLWNLCTRLRRDTLTATNLLSSDINGDGEQQQQGQKRLRRLYLFGRALAFWLLGIARGGRGRGEVVGVMKLGLKVVRDCIEEKETELAGMVLQLVADYKGMLQNMQGFEGLSQEEAAEGSCLEMEYFILRTALAWLENRLDIAEHMYAKTELLRHFLTRDFAEKLADVLFEIGKSLYVKGDNAIAVKWLDRANDVINGQELEQLSREGIELRLAILQASVTAHLGSGTEEGLVKAKNAVDFLEGEMGNKLVVSLLKLEILQNTPAEVFDEEAYAEVLRHIIRNFNFSDSEFKLIMHHIRKLHDKSPATGGGILDDFIIVLRGPDKVHWMEKAIITRVWMITNQRDSAETITSINGVLGHLHKALSPEAAVAAQALLWKKIESNYSQGQHDLAENWCHLALHQIFQNCGPLNIAKIERKLLLCALARNNMDGAISVLQGMSASSWQEPMTAYLAFKIATRTENQELAEKCLLTISQTPDHVEFLGACIAESQKAGDITCALAALKMLLEKYEHKEPNPIHLPALFRCTIRLLNLTAARSGVEGNEAGDLCEAFEKVLYSIMRKLVNEIWALESFDAIKLAKYTRCLFQATLPLDDELAIRLLDEASIKAKELREGKANWPEDELEWMAATAFNHAIDCYSANDIERSRAWANGAIHLAGFCEDSRLEEVLKIKYERLGMDHQSSDM</sequence>
<dbReference type="SUPFAM" id="SSF57701">
    <property type="entry name" value="Zn2/Cys6 DNA-binding domain"/>
    <property type="match status" value="1"/>
</dbReference>
<dbReference type="CDD" id="cd00067">
    <property type="entry name" value="GAL4"/>
    <property type="match status" value="1"/>
</dbReference>
<dbReference type="Gene3D" id="4.10.240.10">
    <property type="entry name" value="Zn(2)-C6 fungal-type DNA-binding domain"/>
    <property type="match status" value="1"/>
</dbReference>
<evidence type="ECO:0000256" key="9">
    <source>
        <dbReference type="SAM" id="MobiDB-lite"/>
    </source>
</evidence>
<evidence type="ECO:0000256" key="7">
    <source>
        <dbReference type="ARBA" id="ARBA00023242"/>
    </source>
</evidence>
<dbReference type="SMART" id="SM00066">
    <property type="entry name" value="GAL4"/>
    <property type="match status" value="1"/>
</dbReference>
<protein>
    <submittedName>
        <fullName evidence="11">Meiosis protein SPO22/ZIP4 like-domain-containing protein</fullName>
    </submittedName>
</protein>
<keyword evidence="8" id="KW-0469">Meiosis</keyword>
<keyword evidence="5" id="KW-0238">DNA-binding</keyword>
<gene>
    <name evidence="11" type="ORF">QBC38DRAFT_513552</name>
</gene>
<keyword evidence="4" id="KW-0805">Transcription regulation</keyword>
<dbReference type="InterPro" id="IPR039057">
    <property type="entry name" value="Spo22/ZIP4"/>
</dbReference>
<dbReference type="GO" id="GO:0003677">
    <property type="term" value="F:DNA binding"/>
    <property type="evidence" value="ECO:0007669"/>
    <property type="project" value="UniProtKB-KW"/>
</dbReference>
<keyword evidence="2" id="KW-0479">Metal-binding</keyword>
<evidence type="ECO:0000256" key="2">
    <source>
        <dbReference type="ARBA" id="ARBA00022723"/>
    </source>
</evidence>
<dbReference type="GO" id="GO:0000981">
    <property type="term" value="F:DNA-binding transcription factor activity, RNA polymerase II-specific"/>
    <property type="evidence" value="ECO:0007669"/>
    <property type="project" value="InterPro"/>
</dbReference>
<organism evidence="11 12">
    <name type="scientific">Podospora fimiseda</name>
    <dbReference type="NCBI Taxonomy" id="252190"/>
    <lineage>
        <taxon>Eukaryota</taxon>
        <taxon>Fungi</taxon>
        <taxon>Dikarya</taxon>
        <taxon>Ascomycota</taxon>
        <taxon>Pezizomycotina</taxon>
        <taxon>Sordariomycetes</taxon>
        <taxon>Sordariomycetidae</taxon>
        <taxon>Sordariales</taxon>
        <taxon>Podosporaceae</taxon>
        <taxon>Podospora</taxon>
    </lineage>
</organism>
<feature type="compositionally biased region" description="Basic and acidic residues" evidence="9">
    <location>
        <begin position="1"/>
        <end position="20"/>
    </location>
</feature>
<feature type="region of interest" description="Disordered" evidence="9">
    <location>
        <begin position="91"/>
        <end position="122"/>
    </location>
</feature>
<comment type="subcellular location">
    <subcellularLocation>
        <location evidence="1">Nucleus</location>
    </subcellularLocation>
</comment>
<evidence type="ECO:0000256" key="5">
    <source>
        <dbReference type="ARBA" id="ARBA00023125"/>
    </source>
</evidence>
<dbReference type="PROSITE" id="PS00463">
    <property type="entry name" value="ZN2_CY6_FUNGAL_1"/>
    <property type="match status" value="1"/>
</dbReference>
<evidence type="ECO:0000256" key="1">
    <source>
        <dbReference type="ARBA" id="ARBA00004123"/>
    </source>
</evidence>
<evidence type="ECO:0000313" key="12">
    <source>
        <dbReference type="Proteomes" id="UP001301958"/>
    </source>
</evidence>
<feature type="region of interest" description="Disordered" evidence="9">
    <location>
        <begin position="1"/>
        <end position="54"/>
    </location>
</feature>
<evidence type="ECO:0000313" key="11">
    <source>
        <dbReference type="EMBL" id="KAK4221468.1"/>
    </source>
</evidence>
<dbReference type="GO" id="GO:0005634">
    <property type="term" value="C:nucleus"/>
    <property type="evidence" value="ECO:0007669"/>
    <property type="project" value="UniProtKB-SubCell"/>
</dbReference>
<dbReference type="PANTHER" id="PTHR40375">
    <property type="entry name" value="SPORULATION-SPECIFIC PROTEIN 22"/>
    <property type="match status" value="1"/>
</dbReference>
<dbReference type="FunFam" id="4.10.240.10:FF:000002">
    <property type="entry name" value="Zn cluster transcription factor Rds2"/>
    <property type="match status" value="1"/>
</dbReference>
<keyword evidence="12" id="KW-1185">Reference proteome</keyword>